<evidence type="ECO:0000256" key="2">
    <source>
        <dbReference type="ARBA" id="ARBA00005466"/>
    </source>
</evidence>
<dbReference type="PANTHER" id="PTHR42973:SF39">
    <property type="entry name" value="FAD-BINDING PCMH-TYPE DOMAIN-CONTAINING PROTEIN"/>
    <property type="match status" value="1"/>
</dbReference>
<keyword evidence="4" id="KW-0274">FAD</keyword>
<evidence type="ECO:0000313" key="9">
    <source>
        <dbReference type="Proteomes" id="UP000249363"/>
    </source>
</evidence>
<dbReference type="RefSeq" id="XP_040734968.1">
    <property type="nucleotide sequence ID" value="XM_040879053.1"/>
</dbReference>
<evidence type="ECO:0000256" key="4">
    <source>
        <dbReference type="ARBA" id="ARBA00022827"/>
    </source>
</evidence>
<dbReference type="InterPro" id="IPR050416">
    <property type="entry name" value="FAD-linked_Oxidoreductase"/>
</dbReference>
<dbReference type="GO" id="GO:0071949">
    <property type="term" value="F:FAD binding"/>
    <property type="evidence" value="ECO:0007669"/>
    <property type="project" value="InterPro"/>
</dbReference>
<evidence type="ECO:0000256" key="3">
    <source>
        <dbReference type="ARBA" id="ARBA00022630"/>
    </source>
</evidence>
<dbReference type="GO" id="GO:0016491">
    <property type="term" value="F:oxidoreductase activity"/>
    <property type="evidence" value="ECO:0007669"/>
    <property type="project" value="UniProtKB-KW"/>
</dbReference>
<dbReference type="PROSITE" id="PS51387">
    <property type="entry name" value="FAD_PCMH"/>
    <property type="match status" value="1"/>
</dbReference>
<evidence type="ECO:0000256" key="6">
    <source>
        <dbReference type="SAM" id="SignalP"/>
    </source>
</evidence>
<protein>
    <recommendedName>
        <fullName evidence="7">FAD-binding PCMH-type domain-containing protein</fullName>
    </recommendedName>
</protein>
<gene>
    <name evidence="8" type="ORF">BHQ10_006464</name>
</gene>
<dbReference type="InterPro" id="IPR036318">
    <property type="entry name" value="FAD-bd_PCMH-like_sf"/>
</dbReference>
<dbReference type="STRING" id="1196081.A0A364L3R6"/>
<dbReference type="PANTHER" id="PTHR42973">
    <property type="entry name" value="BINDING OXIDOREDUCTASE, PUTATIVE (AFU_ORTHOLOGUE AFUA_1G17690)-RELATED"/>
    <property type="match status" value="1"/>
</dbReference>
<keyword evidence="6" id="KW-0732">Signal</keyword>
<feature type="chain" id="PRO_5016959434" description="FAD-binding PCMH-type domain-containing protein" evidence="6">
    <location>
        <begin position="26"/>
        <end position="490"/>
    </location>
</feature>
<dbReference type="InterPro" id="IPR016166">
    <property type="entry name" value="FAD-bd_PCMH"/>
</dbReference>
<evidence type="ECO:0000256" key="1">
    <source>
        <dbReference type="ARBA" id="ARBA00001974"/>
    </source>
</evidence>
<dbReference type="Gene3D" id="3.30.465.10">
    <property type="match status" value="1"/>
</dbReference>
<comment type="similarity">
    <text evidence="2">Belongs to the oxygen-dependent FAD-linked oxidoreductase family.</text>
</comment>
<proteinExistence type="inferred from homology"/>
<organism evidence="8 9">
    <name type="scientific">Talaromyces amestolkiae</name>
    <dbReference type="NCBI Taxonomy" id="1196081"/>
    <lineage>
        <taxon>Eukaryota</taxon>
        <taxon>Fungi</taxon>
        <taxon>Dikarya</taxon>
        <taxon>Ascomycota</taxon>
        <taxon>Pezizomycotina</taxon>
        <taxon>Eurotiomycetes</taxon>
        <taxon>Eurotiomycetidae</taxon>
        <taxon>Eurotiales</taxon>
        <taxon>Trichocomaceae</taxon>
        <taxon>Talaromyces</taxon>
        <taxon>Talaromyces sect. Talaromyces</taxon>
    </lineage>
</organism>
<dbReference type="Proteomes" id="UP000249363">
    <property type="component" value="Unassembled WGS sequence"/>
</dbReference>
<reference evidence="8 9" key="1">
    <citation type="journal article" date="2017" name="Biotechnol. Biofuels">
        <title>Differential beta-glucosidase expression as a function of carbon source availability in Talaromyces amestolkiae: a genomic and proteomic approach.</title>
        <authorList>
            <person name="de Eugenio L.I."/>
            <person name="Mendez-Liter J.A."/>
            <person name="Nieto-Dominguez M."/>
            <person name="Alonso L."/>
            <person name="Gil-Munoz J."/>
            <person name="Barriuso J."/>
            <person name="Prieto A."/>
            <person name="Martinez M.J."/>
        </authorList>
    </citation>
    <scope>NUCLEOTIDE SEQUENCE [LARGE SCALE GENOMIC DNA]</scope>
    <source>
        <strain evidence="8 9">CIB</strain>
    </source>
</reference>
<dbReference type="Gene3D" id="3.40.462.20">
    <property type="match status" value="1"/>
</dbReference>
<comment type="caution">
    <text evidence="8">The sequence shown here is derived from an EMBL/GenBank/DDBJ whole genome shotgun (WGS) entry which is preliminary data.</text>
</comment>
<comment type="cofactor">
    <cofactor evidence="1">
        <name>FAD</name>
        <dbReference type="ChEBI" id="CHEBI:57692"/>
    </cofactor>
</comment>
<evidence type="ECO:0000259" key="7">
    <source>
        <dbReference type="PROSITE" id="PS51387"/>
    </source>
</evidence>
<dbReference type="AlphaFoldDB" id="A0A364L3R6"/>
<dbReference type="EMBL" id="MIKG01000012">
    <property type="protein sequence ID" value="RAO70452.1"/>
    <property type="molecule type" value="Genomic_DNA"/>
</dbReference>
<dbReference type="InterPro" id="IPR016169">
    <property type="entry name" value="FAD-bd_PCMH_sub2"/>
</dbReference>
<evidence type="ECO:0000256" key="5">
    <source>
        <dbReference type="ARBA" id="ARBA00023002"/>
    </source>
</evidence>
<feature type="domain" description="FAD-binding PCMH-type" evidence="7">
    <location>
        <begin position="60"/>
        <end position="236"/>
    </location>
</feature>
<sequence>MAFYSVVRLTILWHWLCIFASSAVASITAATDLANLRTQLSPNASISWSTSDAPRWSDYDAPQPIAIINVAAEKDVQITIQFCNSKSIPYLVQNGAHGSSTTLGQLNHNGVIINLAALNRVTFNSEKTLVSLGGGTLMSEMIQSAYSNSALVLSGTCNCIGYLGALLGGGTGYLMGQYGLMLDNVVSLNVVLASGQAITITPSADAEYDESLWWALRGAGPNFGAVTSAVVKSYPVNSTALNAWLGPLVFEESQLGTLIQTMNDITLQPRMAMSLTFASSGNASVSPLIILTVFYHGTEAQGKAAFAPIYEIGPVADNTSIISYPDWNAAQDTSCIKGGNKPSFGAGLAGLEPKSWEVVYDAYKEFLLHPEAQDSVILLDAYSTAQISSISDSSTAYPFRSTIRFNAQASLVWNGSSFDASALAFGSFCRDKWRLSSGLKKNSTYINNAFGDESLTTVYGQSLQRLQDLKNIYDPYGRFNYWFPLDGDKK</sequence>
<keyword evidence="3" id="KW-0285">Flavoprotein</keyword>
<dbReference type="GeneID" id="63795680"/>
<keyword evidence="9" id="KW-1185">Reference proteome</keyword>
<accession>A0A364L3R6</accession>
<name>A0A364L3R6_TALAM</name>
<dbReference type="SUPFAM" id="SSF56176">
    <property type="entry name" value="FAD-binding/transporter-associated domain-like"/>
    <property type="match status" value="1"/>
</dbReference>
<keyword evidence="5" id="KW-0560">Oxidoreductase</keyword>
<feature type="signal peptide" evidence="6">
    <location>
        <begin position="1"/>
        <end position="25"/>
    </location>
</feature>
<dbReference type="InterPro" id="IPR006094">
    <property type="entry name" value="Oxid_FAD_bind_N"/>
</dbReference>
<evidence type="ECO:0000313" key="8">
    <source>
        <dbReference type="EMBL" id="RAO70452.1"/>
    </source>
</evidence>
<dbReference type="OrthoDB" id="9996127at2759"/>
<dbReference type="Pfam" id="PF01565">
    <property type="entry name" value="FAD_binding_4"/>
    <property type="match status" value="1"/>
</dbReference>